<dbReference type="VEuPathDB" id="FungiDB:AeMF1_014117"/>
<evidence type="ECO:0000313" key="3">
    <source>
        <dbReference type="EMBL" id="KAF0735390.1"/>
    </source>
</evidence>
<evidence type="ECO:0000313" key="4">
    <source>
        <dbReference type="Proteomes" id="UP000481153"/>
    </source>
</evidence>
<sequence length="407" mass="43723">MKDHRVEKVQVVGDGSDFAAAEAFLEGLSFLHEFSLEAQSVPGASLEIHVIFSDLQVKSFTSVDTTVAFLRHVFEFSAIPPSLSSPSSSQAPSKTSSRALRLFIGGDKSQVGKSTVCLGLLGSLLELGYKPSELAYIKPATQCELPQLVSRFCEHYGIDARPIGPVVFYSGFTRSFLEQPNPTQASTDLLAQIVAAVDEISKDKRVVLIDGVGYPSVGSICGISNADVAAALSPISVVLVGKPGVGDAIDSFNLNATYFASKNVRVLGGIFNRLPTDGFYSLENCKLHVSRYFSAMTQGRQKAYGFIPDMPQLKEEAPPENETSSLPWTLIVDSLNTHVDVSTLVRDAEAVQTATPLLSDSRTTVTVEKSEVEMEPTPVDRLSPSSVWKPSRETIQAEARQAGAGSS</sequence>
<dbReference type="AlphaFoldDB" id="A0A6G0X5X1"/>
<dbReference type="Gene3D" id="3.40.50.300">
    <property type="entry name" value="P-loop containing nucleotide triphosphate hydrolases"/>
    <property type="match status" value="1"/>
</dbReference>
<accession>A0A6G0X5X1</accession>
<dbReference type="Proteomes" id="UP000481153">
    <property type="component" value="Unassembled WGS sequence"/>
</dbReference>
<comment type="caution">
    <text evidence="3">The sequence shown here is derived from an EMBL/GenBank/DDBJ whole genome shotgun (WGS) entry which is preliminary data.</text>
</comment>
<evidence type="ECO:0000256" key="2">
    <source>
        <dbReference type="SAM" id="MobiDB-lite"/>
    </source>
</evidence>
<keyword evidence="4" id="KW-1185">Reference proteome</keyword>
<dbReference type="EMBL" id="VJMJ01000098">
    <property type="protein sequence ID" value="KAF0735390.1"/>
    <property type="molecule type" value="Genomic_DNA"/>
</dbReference>
<protein>
    <recommendedName>
        <fullName evidence="5">AAA domain-containing protein</fullName>
    </recommendedName>
</protein>
<evidence type="ECO:0000256" key="1">
    <source>
        <dbReference type="ARBA" id="ARBA00022962"/>
    </source>
</evidence>
<proteinExistence type="predicted"/>
<gene>
    <name evidence="3" type="ORF">Ae201684_008082</name>
</gene>
<keyword evidence="1" id="KW-0315">Glutamine amidotransferase</keyword>
<reference evidence="3 4" key="1">
    <citation type="submission" date="2019-07" db="EMBL/GenBank/DDBJ databases">
        <title>Genomics analysis of Aphanomyces spp. identifies a new class of oomycete effector associated with host adaptation.</title>
        <authorList>
            <person name="Gaulin E."/>
        </authorList>
    </citation>
    <scope>NUCLEOTIDE SEQUENCE [LARGE SCALE GENOMIC DNA]</scope>
    <source>
        <strain evidence="3 4">ATCC 201684</strain>
    </source>
</reference>
<dbReference type="InterPro" id="IPR027417">
    <property type="entry name" value="P-loop_NTPase"/>
</dbReference>
<evidence type="ECO:0008006" key="5">
    <source>
        <dbReference type="Google" id="ProtNLM"/>
    </source>
</evidence>
<organism evidence="3 4">
    <name type="scientific">Aphanomyces euteiches</name>
    <dbReference type="NCBI Taxonomy" id="100861"/>
    <lineage>
        <taxon>Eukaryota</taxon>
        <taxon>Sar</taxon>
        <taxon>Stramenopiles</taxon>
        <taxon>Oomycota</taxon>
        <taxon>Saprolegniomycetes</taxon>
        <taxon>Saprolegniales</taxon>
        <taxon>Verrucalvaceae</taxon>
        <taxon>Aphanomyces</taxon>
    </lineage>
</organism>
<feature type="region of interest" description="Disordered" evidence="2">
    <location>
        <begin position="368"/>
        <end position="407"/>
    </location>
</feature>
<name>A0A6G0X5X1_9STRA</name>
<dbReference type="Pfam" id="PF13500">
    <property type="entry name" value="AAA_26"/>
    <property type="match status" value="1"/>
</dbReference>
<dbReference type="SUPFAM" id="SSF52540">
    <property type="entry name" value="P-loop containing nucleoside triphosphate hydrolases"/>
    <property type="match status" value="1"/>
</dbReference>
<dbReference type="PANTHER" id="PTHR21343">
    <property type="entry name" value="DETHIOBIOTIN SYNTHETASE"/>
    <property type="match status" value="1"/>
</dbReference>
<dbReference type="PANTHER" id="PTHR21343:SF10">
    <property type="entry name" value="DRTGG DOMAIN-CONTAINING PROTEIN"/>
    <property type="match status" value="1"/>
</dbReference>